<dbReference type="AlphaFoldDB" id="A0A1X6NI26"/>
<accession>A0A1X6NI26</accession>
<evidence type="ECO:0000313" key="1">
    <source>
        <dbReference type="EMBL" id="OSX68269.1"/>
    </source>
</evidence>
<protein>
    <submittedName>
        <fullName evidence="1">Uncharacterized protein</fullName>
    </submittedName>
</protein>
<keyword evidence="2" id="KW-1185">Reference proteome</keyword>
<organism evidence="1 2">
    <name type="scientific">Porphyra umbilicalis</name>
    <name type="common">Purple laver</name>
    <name type="synonym">Red alga</name>
    <dbReference type="NCBI Taxonomy" id="2786"/>
    <lineage>
        <taxon>Eukaryota</taxon>
        <taxon>Rhodophyta</taxon>
        <taxon>Bangiophyceae</taxon>
        <taxon>Bangiales</taxon>
        <taxon>Bangiaceae</taxon>
        <taxon>Porphyra</taxon>
    </lineage>
</organism>
<evidence type="ECO:0000313" key="2">
    <source>
        <dbReference type="Proteomes" id="UP000218209"/>
    </source>
</evidence>
<name>A0A1X6NI26_PORUM</name>
<proteinExistence type="predicted"/>
<dbReference type="EMBL" id="KV920816">
    <property type="protein sequence ID" value="OSX68269.1"/>
    <property type="molecule type" value="Genomic_DNA"/>
</dbReference>
<dbReference type="Proteomes" id="UP000218209">
    <property type="component" value="Unassembled WGS sequence"/>
</dbReference>
<gene>
    <name evidence="1" type="ORF">BU14_3113s0001</name>
</gene>
<reference evidence="1 2" key="1">
    <citation type="submission" date="2017-03" db="EMBL/GenBank/DDBJ databases">
        <title>WGS assembly of Porphyra umbilicalis.</title>
        <authorList>
            <person name="Brawley S.H."/>
            <person name="Blouin N.A."/>
            <person name="Ficko-Blean E."/>
            <person name="Wheeler G.L."/>
            <person name="Lohr M."/>
            <person name="Goodson H.V."/>
            <person name="Jenkins J.W."/>
            <person name="Blaby-Haas C.E."/>
            <person name="Helliwell K.E."/>
            <person name="Chan C."/>
            <person name="Marriage T."/>
            <person name="Bhattacharya D."/>
            <person name="Klein A.S."/>
            <person name="Badis Y."/>
            <person name="Brodie J."/>
            <person name="Cao Y."/>
            <person name="Collen J."/>
            <person name="Dittami S.M."/>
            <person name="Gachon C.M."/>
            <person name="Green B.R."/>
            <person name="Karpowicz S."/>
            <person name="Kim J.W."/>
            <person name="Kudahl U."/>
            <person name="Lin S."/>
            <person name="Michel G."/>
            <person name="Mittag M."/>
            <person name="Olson B.J."/>
            <person name="Pangilinan J."/>
            <person name="Peng Y."/>
            <person name="Qiu H."/>
            <person name="Shu S."/>
            <person name="Singer J.T."/>
            <person name="Smith A.G."/>
            <person name="Sprecher B.N."/>
            <person name="Wagner V."/>
            <person name="Wang W."/>
            <person name="Wang Z.-Y."/>
            <person name="Yan J."/>
            <person name="Yarish C."/>
            <person name="Zoeuner-Riek S."/>
            <person name="Zhuang Y."/>
            <person name="Zou Y."/>
            <person name="Lindquist E.A."/>
            <person name="Grimwood J."/>
            <person name="Barry K."/>
            <person name="Rokhsar D.S."/>
            <person name="Schmutz J."/>
            <person name="Stiller J.W."/>
            <person name="Grossman A.R."/>
            <person name="Prochnik S.E."/>
        </authorList>
    </citation>
    <scope>NUCLEOTIDE SEQUENCE [LARGE SCALE GENOMIC DNA]</scope>
    <source>
        <strain evidence="1">4086291</strain>
    </source>
</reference>
<sequence length="56" mass="6035">MAASCFPVLSAVYLSFNSVLQDVPEPGSLFGRARRTSDMGVTVHAAQRTMLGYSKL</sequence>